<reference evidence="2" key="1">
    <citation type="submission" date="2022-10" db="EMBL/GenBank/DDBJ databases">
        <authorList>
            <person name="Chen Y."/>
            <person name="Dougan E. K."/>
            <person name="Chan C."/>
            <person name="Rhodes N."/>
            <person name="Thang M."/>
        </authorList>
    </citation>
    <scope>NUCLEOTIDE SEQUENCE</scope>
</reference>
<organism evidence="2">
    <name type="scientific">Cladocopium goreaui</name>
    <dbReference type="NCBI Taxonomy" id="2562237"/>
    <lineage>
        <taxon>Eukaryota</taxon>
        <taxon>Sar</taxon>
        <taxon>Alveolata</taxon>
        <taxon>Dinophyceae</taxon>
        <taxon>Suessiales</taxon>
        <taxon>Symbiodiniaceae</taxon>
        <taxon>Cladocopium</taxon>
    </lineage>
</organism>
<reference evidence="3" key="2">
    <citation type="submission" date="2024-04" db="EMBL/GenBank/DDBJ databases">
        <authorList>
            <person name="Chen Y."/>
            <person name="Shah S."/>
            <person name="Dougan E. K."/>
            <person name="Thang M."/>
            <person name="Chan C."/>
        </authorList>
    </citation>
    <scope>NUCLEOTIDE SEQUENCE [LARGE SCALE GENOMIC DNA]</scope>
</reference>
<feature type="region of interest" description="Disordered" evidence="1">
    <location>
        <begin position="29"/>
        <end position="153"/>
    </location>
</feature>
<sequence length="211" mass="23006">GSNAPGFVPWAADKVRLLEAEVRDELQRRGAPASLFQGGVPAPAAGEPSAGGKREGEGTATAPPPSEPATAAESLLQTTAKGRPVEPPKTLQPPAPAPEAAKSEPPSPKEKPTEEHQEPPPAEPASSARGPSRSRRTPQQEQARPEPPAQQEIREKPLRMAWMRLIWWARVALEWQMKLVAFKVVEKNRSGMQWQIVSPAKTLRIYFYVPN</sequence>
<dbReference type="EMBL" id="CAMXCT010003350">
    <property type="protein sequence ID" value="CAI4004034.1"/>
    <property type="molecule type" value="Genomic_DNA"/>
</dbReference>
<evidence type="ECO:0000313" key="2">
    <source>
        <dbReference type="EMBL" id="CAI4004034.1"/>
    </source>
</evidence>
<feature type="compositionally biased region" description="Basic and acidic residues" evidence="1">
    <location>
        <begin position="107"/>
        <end position="118"/>
    </location>
</feature>
<feature type="compositionally biased region" description="Pro residues" evidence="1">
    <location>
        <begin position="85"/>
        <end position="97"/>
    </location>
</feature>
<comment type="caution">
    <text evidence="2">The sequence shown here is derived from an EMBL/GenBank/DDBJ whole genome shotgun (WGS) entry which is preliminary data.</text>
</comment>
<evidence type="ECO:0000313" key="3">
    <source>
        <dbReference type="EMBL" id="CAL1157409.1"/>
    </source>
</evidence>
<dbReference type="Proteomes" id="UP001152797">
    <property type="component" value="Unassembled WGS sequence"/>
</dbReference>
<dbReference type="AlphaFoldDB" id="A0A9P1D695"/>
<evidence type="ECO:0000256" key="1">
    <source>
        <dbReference type="SAM" id="MobiDB-lite"/>
    </source>
</evidence>
<gene>
    <name evidence="2" type="ORF">C1SCF055_LOCUS29851</name>
</gene>
<keyword evidence="4" id="KW-1185">Reference proteome</keyword>
<evidence type="ECO:0000313" key="4">
    <source>
        <dbReference type="Proteomes" id="UP001152797"/>
    </source>
</evidence>
<name>A0A9P1D695_9DINO</name>
<proteinExistence type="predicted"/>
<dbReference type="EMBL" id="CAMXCT030003350">
    <property type="protein sequence ID" value="CAL4791346.1"/>
    <property type="molecule type" value="Genomic_DNA"/>
</dbReference>
<feature type="non-terminal residue" evidence="2">
    <location>
        <position position="1"/>
    </location>
</feature>
<feature type="compositionally biased region" description="Low complexity" evidence="1">
    <location>
        <begin position="38"/>
        <end position="51"/>
    </location>
</feature>
<feature type="compositionally biased region" description="Low complexity" evidence="1">
    <location>
        <begin position="124"/>
        <end position="142"/>
    </location>
</feature>
<accession>A0A9P1D695</accession>
<dbReference type="EMBL" id="CAMXCT020003350">
    <property type="protein sequence ID" value="CAL1157409.1"/>
    <property type="molecule type" value="Genomic_DNA"/>
</dbReference>
<protein>
    <submittedName>
        <fullName evidence="2">Uncharacterized protein</fullName>
    </submittedName>
</protein>
<feature type="non-terminal residue" evidence="2">
    <location>
        <position position="211"/>
    </location>
</feature>